<keyword evidence="1" id="KW-0677">Repeat</keyword>
<dbReference type="PANTHER" id="PTHR45586:SF14">
    <property type="entry name" value="TETRATRICOPEPTIDE TPR_2 REPEAT PROTEIN"/>
    <property type="match status" value="1"/>
</dbReference>
<dbReference type="InterPro" id="IPR019734">
    <property type="entry name" value="TPR_rpt"/>
</dbReference>
<dbReference type="AlphaFoldDB" id="A0A848MMQ6"/>
<proteinExistence type="predicted"/>
<evidence type="ECO:0000259" key="5">
    <source>
        <dbReference type="Pfam" id="PF13283"/>
    </source>
</evidence>
<dbReference type="Pfam" id="PF14559">
    <property type="entry name" value="TPR_19"/>
    <property type="match status" value="1"/>
</dbReference>
<dbReference type="Gene3D" id="1.25.40.10">
    <property type="entry name" value="Tetratricopeptide repeat domain"/>
    <property type="match status" value="2"/>
</dbReference>
<dbReference type="SUPFAM" id="SSF48452">
    <property type="entry name" value="TPR-like"/>
    <property type="match status" value="2"/>
</dbReference>
<dbReference type="PANTHER" id="PTHR45586">
    <property type="entry name" value="TPR REPEAT-CONTAINING PROTEIN PA4667"/>
    <property type="match status" value="1"/>
</dbReference>
<comment type="caution">
    <text evidence="6">The sequence shown here is derived from an EMBL/GenBank/DDBJ whole genome shotgun (WGS) entry which is preliminary data.</text>
</comment>
<evidence type="ECO:0000256" key="3">
    <source>
        <dbReference type="SAM" id="MobiDB-lite"/>
    </source>
</evidence>
<dbReference type="InterPro" id="IPR051012">
    <property type="entry name" value="CellSynth/LPSAsmb/PSIAsmb"/>
</dbReference>
<feature type="region of interest" description="Disordered" evidence="3">
    <location>
        <begin position="757"/>
        <end position="781"/>
    </location>
</feature>
<feature type="domain" description="Bacteriophage N4 adsorption protein A C-terminal" evidence="5">
    <location>
        <begin position="826"/>
        <end position="1003"/>
    </location>
</feature>
<dbReference type="InterPro" id="IPR025137">
    <property type="entry name" value="NfrA_C"/>
</dbReference>
<evidence type="ECO:0000313" key="7">
    <source>
        <dbReference type="Proteomes" id="UP000585363"/>
    </source>
</evidence>
<feature type="signal peptide" evidence="4">
    <location>
        <begin position="1"/>
        <end position="33"/>
    </location>
</feature>
<dbReference type="Pfam" id="PF13283">
    <property type="entry name" value="NfrA_C"/>
    <property type="match status" value="1"/>
</dbReference>
<name>A0A848MMQ6_9GAMM</name>
<feature type="chain" id="PRO_5032925635" evidence="4">
    <location>
        <begin position="34"/>
        <end position="1017"/>
    </location>
</feature>
<reference evidence="6 7" key="2">
    <citation type="submission" date="2020-06" db="EMBL/GenBank/DDBJ databases">
        <title>Polyphasic characterization of a Rahnella strain isolated from tree sap.</title>
        <authorList>
            <person name="Kim I.S."/>
        </authorList>
    </citation>
    <scope>NUCLEOTIDE SEQUENCE [LARGE SCALE GENOMIC DNA]</scope>
    <source>
        <strain evidence="6 7">SAP-1</strain>
    </source>
</reference>
<keyword evidence="4" id="KW-0732">Signal</keyword>
<dbReference type="Proteomes" id="UP000585363">
    <property type="component" value="Unassembled WGS sequence"/>
</dbReference>
<dbReference type="Pfam" id="PF13432">
    <property type="entry name" value="TPR_16"/>
    <property type="match status" value="1"/>
</dbReference>
<evidence type="ECO:0000313" key="6">
    <source>
        <dbReference type="EMBL" id="NMP28399.1"/>
    </source>
</evidence>
<dbReference type="SMART" id="SM00028">
    <property type="entry name" value="TPR"/>
    <property type="match status" value="5"/>
</dbReference>
<dbReference type="EMBL" id="JAADJU010000008">
    <property type="protein sequence ID" value="NMP28399.1"/>
    <property type="molecule type" value="Genomic_DNA"/>
</dbReference>
<protein>
    <submittedName>
        <fullName evidence="6">Tetratricopeptide repeat protein</fullName>
    </submittedName>
</protein>
<keyword evidence="7" id="KW-1185">Reference proteome</keyword>
<evidence type="ECO:0000256" key="1">
    <source>
        <dbReference type="ARBA" id="ARBA00022737"/>
    </source>
</evidence>
<organism evidence="6 7">
    <name type="scientific">Rouxiella aceris</name>
    <dbReference type="NCBI Taxonomy" id="2703884"/>
    <lineage>
        <taxon>Bacteria</taxon>
        <taxon>Pseudomonadati</taxon>
        <taxon>Pseudomonadota</taxon>
        <taxon>Gammaproteobacteria</taxon>
        <taxon>Enterobacterales</taxon>
        <taxon>Yersiniaceae</taxon>
        <taxon>Rouxiella</taxon>
    </lineage>
</organism>
<keyword evidence="2" id="KW-0802">TPR repeat</keyword>
<evidence type="ECO:0000256" key="4">
    <source>
        <dbReference type="SAM" id="SignalP"/>
    </source>
</evidence>
<dbReference type="RefSeq" id="WP_169404097.1">
    <property type="nucleotide sequence ID" value="NZ_JAADJU010000008.1"/>
</dbReference>
<evidence type="ECO:0000256" key="2">
    <source>
        <dbReference type="ARBA" id="ARBA00022803"/>
    </source>
</evidence>
<sequence length="1017" mass="112845">MNARPLRLKASTLGLRAITLTSLLMVPFSPLKAAPADDLGLSEYRTFLVYPHIEKAMQAMKTENREVALSEFLRAHQLVPDNPQISIYLAEAYRHFGDADNARQVLETQSKLTPDNARVRDALSAIPIRVDNLSALHQLDVACQAHPNDICLSNVGDHALLFDQFNLAISQLDNGSFAVSQAGMDLRRSIIQRAIGSQHWRIADQQFAQLSQQTRLKESENDQWFGLLIAQHDDQRLNELQNQGRLNKPVYQLILAQNLASRAEKQRLAEYLAARENSNQPQFSSPEQERDWLYLLATGAKTPAAALAAYPLQFAENRSYVAENQLPALLARHDDAGVARLLAQLPADEKLPLRMAISVRQGDSKQAVAIANRLMAAQPHDWLLLDSLSYQLLALQQPAAAAQLLIDGWSYAGASEPLRLRLIDRLGAILHEHPDLLTAARAARLRQPLPTAALRTAQANLLSQSGSDCQQTLSLLSDFSSSYDATAWARIARCYQTSSPGMALYAWQQAVARDSSDMMLRGLAYQAYAVEDYAAAVAAWQRLPAERLTAEDALAAANSALAAQNWPQLAVWLNDLRRLHAAQGENYFWLEAQWQNHQGNSAAALRALDQAIAAQPSSRAWALKGQLLLAQGQQPAGIAALRQAATLAPQDASAHAALGFALFNAGQFTPARQELTLANRATPDDENLVRQLVYVNQRLSDGGQTRRYSRQAIDMIDNAAGTQPLSRAAADTRFSLRRIHEDSARRWTFTFDGWTGTDSGSAPRSTTSPASGSAQQNSRSYGQFEGQYKIGDNQLREGDTLAAYGRLFAGGSHSGEDNSGIGSGNWPIYAPMAGVGLRWKPLHDQVFYLAAEEQVPLDHHRGRVDTLLRASASFFNSGRYSDEWHANGRGWMAQNLYLDAGHYLKNNQENYTADYRLSWHQKVHEGQTLEPYSHIQGNAELVSDSLSDRTQWDQYSSDLLGGVGMRYNLWLGQTHYNAWPHKISFGLEYQYVFTQRQSQTNGLDYRDSVIFTLGGRW</sequence>
<gene>
    <name evidence="6" type="ORF">GW590_16175</name>
</gene>
<accession>A0A848MMQ6</accession>
<reference evidence="6 7" key="1">
    <citation type="submission" date="2020-01" db="EMBL/GenBank/DDBJ databases">
        <authorList>
            <person name="Lee S.D."/>
        </authorList>
    </citation>
    <scope>NUCLEOTIDE SEQUENCE [LARGE SCALE GENOMIC DNA]</scope>
    <source>
        <strain evidence="6 7">SAP-1</strain>
    </source>
</reference>
<dbReference type="InterPro" id="IPR011990">
    <property type="entry name" value="TPR-like_helical_dom_sf"/>
</dbReference>